<name>A0A933L5X9_9HYPH</name>
<accession>A0A933L5X9</accession>
<evidence type="ECO:0000259" key="1">
    <source>
        <dbReference type="Pfam" id="PF24698"/>
    </source>
</evidence>
<sequence>MSIFATDGTKYHPLFEHLLYSGHGQSTMTFAEIESVIEARLPPSARTRAEWWSNSPSGHSQARAWMRAGYSTSKVDLEAGEVTFTLGGWPDGYVKPNFINRQREAVAPGLGERAQTLLEPAEGGSQQDHPLFGVWEGRVTLVPGFDYTKPALEPDDAVGE</sequence>
<dbReference type="InterPro" id="IPR056079">
    <property type="entry name" value="DUF7662"/>
</dbReference>
<evidence type="ECO:0000313" key="2">
    <source>
        <dbReference type="EMBL" id="MBI4923583.1"/>
    </source>
</evidence>
<evidence type="ECO:0000313" key="3">
    <source>
        <dbReference type="Proteomes" id="UP000782610"/>
    </source>
</evidence>
<dbReference type="Pfam" id="PF24698">
    <property type="entry name" value="DUF7662"/>
    <property type="match status" value="1"/>
</dbReference>
<protein>
    <recommendedName>
        <fullName evidence="1">DUF7662 domain-containing protein</fullName>
    </recommendedName>
</protein>
<feature type="domain" description="DUF7662" evidence="1">
    <location>
        <begin position="12"/>
        <end position="82"/>
    </location>
</feature>
<dbReference type="Proteomes" id="UP000782610">
    <property type="component" value="Unassembled WGS sequence"/>
</dbReference>
<gene>
    <name evidence="2" type="ORF">HY834_17725</name>
</gene>
<proteinExistence type="predicted"/>
<organism evidence="2 3">
    <name type="scientific">Devosia nanyangense</name>
    <dbReference type="NCBI Taxonomy" id="1228055"/>
    <lineage>
        <taxon>Bacteria</taxon>
        <taxon>Pseudomonadati</taxon>
        <taxon>Pseudomonadota</taxon>
        <taxon>Alphaproteobacteria</taxon>
        <taxon>Hyphomicrobiales</taxon>
        <taxon>Devosiaceae</taxon>
        <taxon>Devosia</taxon>
    </lineage>
</organism>
<comment type="caution">
    <text evidence="2">The sequence shown here is derived from an EMBL/GenBank/DDBJ whole genome shotgun (WGS) entry which is preliminary data.</text>
</comment>
<dbReference type="EMBL" id="JACRAF010000058">
    <property type="protein sequence ID" value="MBI4923583.1"/>
    <property type="molecule type" value="Genomic_DNA"/>
</dbReference>
<reference evidence="2" key="1">
    <citation type="submission" date="2020-07" db="EMBL/GenBank/DDBJ databases">
        <title>Huge and variable diversity of episymbiotic CPR bacteria and DPANN archaea in groundwater ecosystems.</title>
        <authorList>
            <person name="He C.Y."/>
            <person name="Keren R."/>
            <person name="Whittaker M."/>
            <person name="Farag I.F."/>
            <person name="Doudna J."/>
            <person name="Cate J.H.D."/>
            <person name="Banfield J.F."/>
        </authorList>
    </citation>
    <scope>NUCLEOTIDE SEQUENCE</scope>
    <source>
        <strain evidence="2">NC_groundwater_1586_Pr3_B-0.1um_66_15</strain>
    </source>
</reference>
<dbReference type="AlphaFoldDB" id="A0A933L5X9"/>